<reference evidence="9 10" key="1">
    <citation type="journal article" date="2016" name="Nat. Commun.">
        <title>Thousands of microbial genomes shed light on interconnected biogeochemical processes in an aquifer system.</title>
        <authorList>
            <person name="Anantharaman K."/>
            <person name="Brown C.T."/>
            <person name="Hug L.A."/>
            <person name="Sharon I."/>
            <person name="Castelle C.J."/>
            <person name="Probst A.J."/>
            <person name="Thomas B.C."/>
            <person name="Singh A."/>
            <person name="Wilkins M.J."/>
            <person name="Karaoz U."/>
            <person name="Brodie E.L."/>
            <person name="Williams K.H."/>
            <person name="Hubbard S.S."/>
            <person name="Banfield J.F."/>
        </authorList>
    </citation>
    <scope>NUCLEOTIDE SEQUENCE [LARGE SCALE GENOMIC DNA]</scope>
</reference>
<dbReference type="GO" id="GO:0008855">
    <property type="term" value="F:exodeoxyribonuclease VII activity"/>
    <property type="evidence" value="ECO:0007669"/>
    <property type="project" value="UniProtKB-UniRule"/>
</dbReference>
<comment type="catalytic activity">
    <reaction evidence="5 6">
        <text>Exonucleolytic cleavage in either 5'- to 3'- or 3'- to 5'-direction to yield nucleoside 5'-phosphates.</text>
        <dbReference type="EC" id="3.1.11.6"/>
    </reaction>
</comment>
<dbReference type="GO" id="GO:0009318">
    <property type="term" value="C:exodeoxyribonuclease VII complex"/>
    <property type="evidence" value="ECO:0007669"/>
    <property type="project" value="UniProtKB-UniRule"/>
</dbReference>
<keyword evidence="3 5" id="KW-0378">Hydrolase</keyword>
<protein>
    <recommendedName>
        <fullName evidence="5">Exodeoxyribonuclease 7 large subunit</fullName>
        <ecNumber evidence="5">3.1.11.6</ecNumber>
    </recommendedName>
    <alternativeName>
        <fullName evidence="5">Exodeoxyribonuclease VII large subunit</fullName>
        <shortName evidence="5">Exonuclease VII large subunit</shortName>
    </alternativeName>
</protein>
<keyword evidence="4 5" id="KW-0269">Exonuclease</keyword>
<comment type="similarity">
    <text evidence="5 6">Belongs to the XseA family.</text>
</comment>
<dbReference type="PANTHER" id="PTHR30008">
    <property type="entry name" value="EXODEOXYRIBONUCLEASE 7 LARGE SUBUNIT"/>
    <property type="match status" value="1"/>
</dbReference>
<dbReference type="Pfam" id="PF02601">
    <property type="entry name" value="Exonuc_VII_L"/>
    <property type="match status" value="1"/>
</dbReference>
<keyword evidence="2 5" id="KW-0540">Nuclease</keyword>
<dbReference type="PANTHER" id="PTHR30008:SF0">
    <property type="entry name" value="EXODEOXYRIBONUCLEASE 7 LARGE SUBUNIT"/>
    <property type="match status" value="1"/>
</dbReference>
<evidence type="ECO:0000313" key="9">
    <source>
        <dbReference type="EMBL" id="OGD15437.1"/>
    </source>
</evidence>
<dbReference type="EC" id="3.1.11.6" evidence="5"/>
<dbReference type="GO" id="GO:0006308">
    <property type="term" value="P:DNA catabolic process"/>
    <property type="evidence" value="ECO:0007669"/>
    <property type="project" value="UniProtKB-UniRule"/>
</dbReference>
<evidence type="ECO:0000256" key="4">
    <source>
        <dbReference type="ARBA" id="ARBA00022839"/>
    </source>
</evidence>
<evidence type="ECO:0000256" key="5">
    <source>
        <dbReference type="HAMAP-Rule" id="MF_00378"/>
    </source>
</evidence>
<dbReference type="InterPro" id="IPR025824">
    <property type="entry name" value="OB-fold_nuc-bd_dom"/>
</dbReference>
<feature type="domain" description="Exonuclease VII large subunit C-terminal" evidence="7">
    <location>
        <begin position="128"/>
        <end position="351"/>
    </location>
</feature>
<sequence>MINYTESKIYTVSKLNKYIKKLFENDFNLQDIWILGEISNFKLHSSGHMYFVLKDKESQIKCVMFRGNNCNLRFTPGDGMKVKVRGDVSVYEKRGEYQLYVREIIEAGKGELYLAFERLKEKLKDEGLFSEEIKKKLPFIPHNIAVITSPTGAAIRDVITISLRRFPNLSILVVPSLVQGTFAAKEMAKKIDFLNKYFKDLDFIIICRGGGSLEELWAFNEEILARSIYNSKIPIVSAVGHETDFTISDFVADLRSPTPSAAAEMTIPDKNNLINNLSLLKSKISRAVKRNLELKTENLNSLSSSLKYQGPENKINQYYQYIDEFSARLNSRIKHRVELYEERIKKDSQRLGSLNPWAIIERGYSICRKIPGKEIIKRLEQIEVGAKMEVIISDGKILSKVEKKEVVSN</sequence>
<dbReference type="HAMAP" id="MF_00378">
    <property type="entry name" value="Exonuc_7_L"/>
    <property type="match status" value="1"/>
</dbReference>
<evidence type="ECO:0000256" key="6">
    <source>
        <dbReference type="RuleBase" id="RU004355"/>
    </source>
</evidence>
<feature type="domain" description="OB-fold nucleic acid binding" evidence="8">
    <location>
        <begin position="10"/>
        <end position="104"/>
    </location>
</feature>
<comment type="subunit">
    <text evidence="5">Heterooligomer composed of large and small subunits.</text>
</comment>
<dbReference type="GO" id="GO:0005737">
    <property type="term" value="C:cytoplasm"/>
    <property type="evidence" value="ECO:0007669"/>
    <property type="project" value="UniProtKB-SubCell"/>
</dbReference>
<dbReference type="NCBIfam" id="TIGR00237">
    <property type="entry name" value="xseA"/>
    <property type="match status" value="1"/>
</dbReference>
<comment type="subcellular location">
    <subcellularLocation>
        <location evidence="5 6">Cytoplasm</location>
    </subcellularLocation>
</comment>
<dbReference type="CDD" id="cd04489">
    <property type="entry name" value="ExoVII_LU_OBF"/>
    <property type="match status" value="1"/>
</dbReference>
<keyword evidence="1 5" id="KW-0963">Cytoplasm</keyword>
<dbReference type="Pfam" id="PF13742">
    <property type="entry name" value="tRNA_anti_2"/>
    <property type="match status" value="1"/>
</dbReference>
<proteinExistence type="inferred from homology"/>
<dbReference type="Proteomes" id="UP000177701">
    <property type="component" value="Unassembled WGS sequence"/>
</dbReference>
<evidence type="ECO:0000256" key="3">
    <source>
        <dbReference type="ARBA" id="ARBA00022801"/>
    </source>
</evidence>
<evidence type="ECO:0000256" key="1">
    <source>
        <dbReference type="ARBA" id="ARBA00022490"/>
    </source>
</evidence>
<evidence type="ECO:0000259" key="7">
    <source>
        <dbReference type="Pfam" id="PF02601"/>
    </source>
</evidence>
<dbReference type="InterPro" id="IPR003753">
    <property type="entry name" value="Exonuc_VII_L"/>
</dbReference>
<accession>A0A1F5AC31</accession>
<gene>
    <name evidence="5" type="primary">xseA</name>
    <name evidence="9" type="ORF">A2V47_08560</name>
</gene>
<name>A0A1F5AC31_9BACT</name>
<dbReference type="EMBL" id="MEYH01000056">
    <property type="protein sequence ID" value="OGD15437.1"/>
    <property type="molecule type" value="Genomic_DNA"/>
</dbReference>
<comment type="caution">
    <text evidence="9">The sequence shown here is derived from an EMBL/GenBank/DDBJ whole genome shotgun (WGS) entry which is preliminary data.</text>
</comment>
<dbReference type="GO" id="GO:0003676">
    <property type="term" value="F:nucleic acid binding"/>
    <property type="evidence" value="ECO:0007669"/>
    <property type="project" value="InterPro"/>
</dbReference>
<comment type="function">
    <text evidence="5">Bidirectionally degrades single-stranded DNA into large acid-insoluble oligonucleotides, which are then degraded further into small acid-soluble oligonucleotides.</text>
</comment>
<organism evidence="9 10">
    <name type="scientific">Candidatus Sediminicultor quintus</name>
    <dbReference type="NCBI Taxonomy" id="1797291"/>
    <lineage>
        <taxon>Bacteria</taxon>
        <taxon>Pseudomonadati</taxon>
        <taxon>Atribacterota</taxon>
        <taxon>Candidatus Phoenicimicrobiia</taxon>
        <taxon>Candidatus Pheonicimicrobiales</taxon>
        <taxon>Candidatus Phoenicimicrobiaceae</taxon>
        <taxon>Candidatus Sediminicultor</taxon>
    </lineage>
</organism>
<evidence type="ECO:0000313" key="10">
    <source>
        <dbReference type="Proteomes" id="UP000177701"/>
    </source>
</evidence>
<dbReference type="STRING" id="1797291.A2V47_08560"/>
<evidence type="ECO:0000256" key="2">
    <source>
        <dbReference type="ARBA" id="ARBA00022722"/>
    </source>
</evidence>
<dbReference type="InterPro" id="IPR020579">
    <property type="entry name" value="Exonuc_VII_lsu_C"/>
</dbReference>
<dbReference type="AlphaFoldDB" id="A0A1F5AC31"/>
<evidence type="ECO:0000259" key="8">
    <source>
        <dbReference type="Pfam" id="PF13742"/>
    </source>
</evidence>